<dbReference type="PANTHER" id="PTHR11177">
    <property type="entry name" value="CHITINASE"/>
    <property type="match status" value="1"/>
</dbReference>
<proteinExistence type="inferred from homology"/>
<evidence type="ECO:0000313" key="14">
    <source>
        <dbReference type="Proteomes" id="UP000286641"/>
    </source>
</evidence>
<dbReference type="InterPro" id="IPR029070">
    <property type="entry name" value="Chitinase_insertion_sf"/>
</dbReference>
<feature type="domain" description="GH18" evidence="13">
    <location>
        <begin position="142"/>
        <end position="505"/>
    </location>
</feature>
<dbReference type="AlphaFoldDB" id="A0A3Q7PDE7"/>
<dbReference type="GO" id="GO:0005975">
    <property type="term" value="P:carbohydrate metabolic process"/>
    <property type="evidence" value="ECO:0007669"/>
    <property type="project" value="InterPro"/>
</dbReference>
<dbReference type="Gene3D" id="3.20.20.80">
    <property type="entry name" value="Glycosidases"/>
    <property type="match status" value="1"/>
</dbReference>
<dbReference type="CTD" id="5016"/>
<dbReference type="GO" id="GO:0030133">
    <property type="term" value="C:transport vesicle"/>
    <property type="evidence" value="ECO:0007669"/>
    <property type="project" value="UniProtKB-SubCell"/>
</dbReference>
<comment type="subcellular location">
    <subcellularLocation>
        <location evidence="1">Cytoplasmic vesicle</location>
        <location evidence="1">Secretory vesicle</location>
    </subcellularLocation>
</comment>
<dbReference type="InterPro" id="IPR017853">
    <property type="entry name" value="GH"/>
</dbReference>
<comment type="similarity">
    <text evidence="2">Belongs to the glycosyl hydrolase 18 family.</text>
</comment>
<dbReference type="RefSeq" id="XP_025728192.1">
    <property type="nucleotide sequence ID" value="XM_025872407.1"/>
</dbReference>
<evidence type="ECO:0000256" key="12">
    <source>
        <dbReference type="SAM" id="MobiDB-lite"/>
    </source>
</evidence>
<evidence type="ECO:0000256" key="8">
    <source>
        <dbReference type="ARBA" id="ARBA00039807"/>
    </source>
</evidence>
<keyword evidence="3" id="KW-0732">Signal</keyword>
<dbReference type="InterPro" id="IPR001223">
    <property type="entry name" value="Glyco_hydro18_cat"/>
</dbReference>
<evidence type="ECO:0000256" key="5">
    <source>
        <dbReference type="ARBA" id="ARBA00023180"/>
    </source>
</evidence>
<reference key="1">
    <citation type="submission" date="2019-01" db="UniProtKB">
        <authorList>
            <consortium name="RefSeq"/>
        </authorList>
    </citation>
    <scope>IDENTIFICATION</scope>
</reference>
<dbReference type="GO" id="GO:0005576">
    <property type="term" value="C:extracellular region"/>
    <property type="evidence" value="ECO:0007669"/>
    <property type="project" value="TreeGrafter"/>
</dbReference>
<dbReference type="InterPro" id="IPR050314">
    <property type="entry name" value="Glycosyl_Hydrlase_18"/>
</dbReference>
<dbReference type="SUPFAM" id="SSF51445">
    <property type="entry name" value="(Trans)glycosidases"/>
    <property type="match status" value="1"/>
</dbReference>
<dbReference type="GO" id="GO:0004568">
    <property type="term" value="F:chitinase activity"/>
    <property type="evidence" value="ECO:0007669"/>
    <property type="project" value="TreeGrafter"/>
</dbReference>
<dbReference type="PANTHER" id="PTHR11177:SF385">
    <property type="entry name" value="OVIDUCT-SPECIFIC GLYCOPROTEIN"/>
    <property type="match status" value="1"/>
</dbReference>
<name>A0A3Q7PDE7_CALUR</name>
<evidence type="ECO:0000256" key="10">
    <source>
        <dbReference type="ARBA" id="ARBA00042898"/>
    </source>
</evidence>
<feature type="region of interest" description="Disordered" evidence="12">
    <location>
        <begin position="540"/>
        <end position="576"/>
    </location>
</feature>
<dbReference type="SMART" id="SM00636">
    <property type="entry name" value="Glyco_18"/>
    <property type="match status" value="1"/>
</dbReference>
<reference evidence="15" key="2">
    <citation type="submission" date="2025-08" db="UniProtKB">
        <authorList>
            <consortium name="RefSeq"/>
        </authorList>
    </citation>
    <scope>IDENTIFICATION</scope>
    <source>
        <tissue evidence="15">Blood</tissue>
    </source>
</reference>
<dbReference type="Proteomes" id="UP000286641">
    <property type="component" value="Unplaced"/>
</dbReference>
<evidence type="ECO:0000256" key="11">
    <source>
        <dbReference type="ARBA" id="ARBA00043205"/>
    </source>
</evidence>
<dbReference type="Pfam" id="PF00704">
    <property type="entry name" value="Glyco_hydro_18"/>
    <property type="match status" value="1"/>
</dbReference>
<keyword evidence="7" id="KW-0968">Cytoplasmic vesicle</keyword>
<evidence type="ECO:0000256" key="3">
    <source>
        <dbReference type="ARBA" id="ARBA00022729"/>
    </source>
</evidence>
<keyword evidence="5" id="KW-0325">Glycoprotein</keyword>
<evidence type="ECO:0000256" key="7">
    <source>
        <dbReference type="ARBA" id="ARBA00023329"/>
    </source>
</evidence>
<evidence type="ECO:0000256" key="2">
    <source>
        <dbReference type="ARBA" id="ARBA00009336"/>
    </source>
</evidence>
<dbReference type="GO" id="GO:0007338">
    <property type="term" value="P:single fertilization"/>
    <property type="evidence" value="ECO:0007669"/>
    <property type="project" value="UniProtKB-KW"/>
</dbReference>
<protein>
    <recommendedName>
        <fullName evidence="8">Oviduct-specific glycoprotein</fullName>
    </recommendedName>
    <alternativeName>
        <fullName evidence="9">Estrogen-dependent oviduct protein</fullName>
    </alternativeName>
    <alternativeName>
        <fullName evidence="10">Oviductal glycoprotein</fullName>
    </alternativeName>
    <alternativeName>
        <fullName evidence="11">Oviductin</fullName>
    </alternativeName>
</protein>
<evidence type="ECO:0000256" key="6">
    <source>
        <dbReference type="ARBA" id="ARBA00023279"/>
    </source>
</evidence>
<dbReference type="FunFam" id="3.10.50.10:FF:000001">
    <property type="entry name" value="Chitinase 3-like 1"/>
    <property type="match status" value="1"/>
</dbReference>
<evidence type="ECO:0000256" key="4">
    <source>
        <dbReference type="ARBA" id="ARBA00023157"/>
    </source>
</evidence>
<dbReference type="SUPFAM" id="SSF54556">
    <property type="entry name" value="Chitinase insertion domain"/>
    <property type="match status" value="1"/>
</dbReference>
<evidence type="ECO:0000313" key="15">
    <source>
        <dbReference type="RefSeq" id="XP_025728192.1"/>
    </source>
</evidence>
<feature type="compositionally biased region" description="Polar residues" evidence="12">
    <location>
        <begin position="542"/>
        <end position="561"/>
    </location>
</feature>
<gene>
    <name evidence="15" type="primary">OVGP1</name>
</gene>
<keyword evidence="4" id="KW-1015">Disulfide bond</keyword>
<keyword evidence="6" id="KW-0278">Fertilization</keyword>
<organism evidence="14 15">
    <name type="scientific">Callorhinus ursinus</name>
    <name type="common">Northern fur seal</name>
    <dbReference type="NCBI Taxonomy" id="34884"/>
    <lineage>
        <taxon>Eukaryota</taxon>
        <taxon>Metazoa</taxon>
        <taxon>Chordata</taxon>
        <taxon>Craniata</taxon>
        <taxon>Vertebrata</taxon>
        <taxon>Euteleostomi</taxon>
        <taxon>Mammalia</taxon>
        <taxon>Eutheria</taxon>
        <taxon>Laurasiatheria</taxon>
        <taxon>Carnivora</taxon>
        <taxon>Caniformia</taxon>
        <taxon>Pinnipedia</taxon>
        <taxon>Otariidae</taxon>
        <taxon>Callorhinus</taxon>
    </lineage>
</organism>
<dbReference type="Gene3D" id="3.10.50.10">
    <property type="match status" value="1"/>
</dbReference>
<dbReference type="InterPro" id="IPR011583">
    <property type="entry name" value="Chitinase_II/V-like_cat"/>
</dbReference>
<keyword evidence="14" id="KW-1185">Reference proteome</keyword>
<dbReference type="GO" id="GO:0008061">
    <property type="term" value="F:chitin binding"/>
    <property type="evidence" value="ECO:0007669"/>
    <property type="project" value="InterPro"/>
</dbReference>
<dbReference type="InParanoid" id="A0A3Q7PDE7"/>
<dbReference type="FunFam" id="3.20.20.80:FF:000007">
    <property type="entry name" value="Acidic mammalian chitinase"/>
    <property type="match status" value="1"/>
</dbReference>
<evidence type="ECO:0000256" key="1">
    <source>
        <dbReference type="ARBA" id="ARBA00004398"/>
    </source>
</evidence>
<dbReference type="CDD" id="cd02872">
    <property type="entry name" value="GH18_chitolectin_chitotriosidase"/>
    <property type="match status" value="1"/>
</dbReference>
<dbReference type="PROSITE" id="PS51910">
    <property type="entry name" value="GH18_2"/>
    <property type="match status" value="1"/>
</dbReference>
<evidence type="ECO:0000256" key="9">
    <source>
        <dbReference type="ARBA" id="ARBA00042450"/>
    </source>
</evidence>
<evidence type="ECO:0000259" key="13">
    <source>
        <dbReference type="PROSITE" id="PS51910"/>
    </source>
</evidence>
<sequence length="678" mass="74908">MVRKSCLPPQSQGASLTERCSVWCVLCSPSLPRLLCPASLIRCSSAEDFPSRHLCRSVCQDPGLRIHSEQHSIRHSFPPGASAVGVAGGPDLRVTLGCVCLGSVLVARPLGLCSQCSVEAELHPLLWSLPANVCSPLPGAAHKLVCYFTSWAQGRPSPASILPRDLDPFLCTHLIFAFASMNNNQIVAKDSQDEKITYPEFNKLKQRNRELRTLLSIGGWNFGTTRFTTMLSTLSSRERFIGSVVSLLRRHKFDGLDLFFLYPGLRGSPKSDRWTFLLLIEELLFAFQQEATLTMRPRLLLSAAVSGDPHIIQTAYDVRLLGRLLDFINVLSYDFHGSWEMFTGHNSPLFSLSGDPSSSAYAMNYWRKLGAPPEKLLMGFPTYGRTFRLLKTSKNGLQAKAVGPASPGKYTKQAGFLAYYEICSFLQRATKRWIDFQHVPYAYKGKEWVGYDDATSFSYKAMFIKREHFGGAMVWTLDLDDAKGVFCGTGPFPLVNKLNSLLVQTEVSSTPSPNFWLSTAMNSERTTITKALTTDMRISFSGGKSPTINSRSKSQNTTTSPRGGIVTPMRGTRSFGKPTVALEGGTDTLGETMTHGETTMIPNDRWTSKGKIMPLGKRAVAPEMMTIPSGKMTVTPDGQTKTLREEDLTSEVDTDPLLDYIVLQMEVESRRPSSGPVI</sequence>
<dbReference type="GO" id="GO:0006032">
    <property type="term" value="P:chitin catabolic process"/>
    <property type="evidence" value="ECO:0007669"/>
    <property type="project" value="TreeGrafter"/>
</dbReference>
<accession>A0A3Q7PDE7</accession>